<evidence type="ECO:0000256" key="4">
    <source>
        <dbReference type="ARBA" id="ARBA00022989"/>
    </source>
</evidence>
<dbReference type="InterPro" id="IPR015867">
    <property type="entry name" value="N-reg_PII/ATP_PRibTrfase_C"/>
</dbReference>
<feature type="transmembrane region" description="Helical" evidence="6">
    <location>
        <begin position="111"/>
        <end position="130"/>
    </location>
</feature>
<evidence type="ECO:0000256" key="5">
    <source>
        <dbReference type="ARBA" id="ARBA00023136"/>
    </source>
</evidence>
<accession>A0A2U1DNH6</accession>
<reference evidence="8 9" key="1">
    <citation type="submission" date="2018-04" db="EMBL/GenBank/DDBJ databases">
        <title>Genomic Encyclopedia of Type Strains, Phase IV (KMG-IV): sequencing the most valuable type-strain genomes for metagenomic binning, comparative biology and taxonomic classification.</title>
        <authorList>
            <person name="Goeker M."/>
        </authorList>
    </citation>
    <scope>NUCLEOTIDE SEQUENCE [LARGE SCALE GENOMIC DNA]</scope>
    <source>
        <strain evidence="8 9">DSM 20705</strain>
    </source>
</reference>
<protein>
    <submittedName>
        <fullName evidence="8">Uncharacterized membrane-anchored protein YitT (DUF2179 family)</fullName>
    </submittedName>
</protein>
<dbReference type="CDD" id="cd16380">
    <property type="entry name" value="YitT_C"/>
    <property type="match status" value="1"/>
</dbReference>
<evidence type="ECO:0000256" key="6">
    <source>
        <dbReference type="SAM" id="Phobius"/>
    </source>
</evidence>
<feature type="transmembrane region" description="Helical" evidence="6">
    <location>
        <begin position="61"/>
        <end position="81"/>
    </location>
</feature>
<organism evidence="8 9">
    <name type="scientific">Ezakiella coagulans</name>
    <dbReference type="NCBI Taxonomy" id="46507"/>
    <lineage>
        <taxon>Bacteria</taxon>
        <taxon>Bacillati</taxon>
        <taxon>Bacillota</taxon>
        <taxon>Tissierellia</taxon>
        <taxon>Ezakiella</taxon>
    </lineage>
</organism>
<feature type="transmembrane region" description="Helical" evidence="6">
    <location>
        <begin position="179"/>
        <end position="196"/>
    </location>
</feature>
<evidence type="ECO:0000313" key="8">
    <source>
        <dbReference type="EMBL" id="PVY89099.1"/>
    </source>
</evidence>
<evidence type="ECO:0000256" key="2">
    <source>
        <dbReference type="ARBA" id="ARBA00022475"/>
    </source>
</evidence>
<keyword evidence="9" id="KW-1185">Reference proteome</keyword>
<gene>
    <name evidence="8" type="ORF">C7381_11128</name>
</gene>
<name>A0A2U1DNH6_9FIRM</name>
<evidence type="ECO:0000313" key="9">
    <source>
        <dbReference type="Proteomes" id="UP000245793"/>
    </source>
</evidence>
<feature type="domain" description="DUF2179" evidence="7">
    <location>
        <begin position="227"/>
        <end position="279"/>
    </location>
</feature>
<comment type="caution">
    <text evidence="8">The sequence shown here is derived from an EMBL/GenBank/DDBJ whole genome shotgun (WGS) entry which is preliminary data.</text>
</comment>
<dbReference type="Proteomes" id="UP000245793">
    <property type="component" value="Unassembled WGS sequence"/>
</dbReference>
<dbReference type="PANTHER" id="PTHR33545:SF9">
    <property type="entry name" value="UPF0750 MEMBRANE PROTEIN YITE"/>
    <property type="match status" value="1"/>
</dbReference>
<evidence type="ECO:0000256" key="1">
    <source>
        <dbReference type="ARBA" id="ARBA00004651"/>
    </source>
</evidence>
<comment type="subcellular location">
    <subcellularLocation>
        <location evidence="1">Cell membrane</location>
        <topology evidence="1">Multi-pass membrane protein</topology>
    </subcellularLocation>
</comment>
<dbReference type="Pfam" id="PF10035">
    <property type="entry name" value="DUF2179"/>
    <property type="match status" value="1"/>
</dbReference>
<dbReference type="Pfam" id="PF02588">
    <property type="entry name" value="YitT_membrane"/>
    <property type="match status" value="1"/>
</dbReference>
<proteinExistence type="predicted"/>
<keyword evidence="3 6" id="KW-0812">Transmembrane</keyword>
<evidence type="ECO:0000259" key="7">
    <source>
        <dbReference type="Pfam" id="PF10035"/>
    </source>
</evidence>
<dbReference type="GO" id="GO:0005886">
    <property type="term" value="C:plasma membrane"/>
    <property type="evidence" value="ECO:0007669"/>
    <property type="project" value="UniProtKB-SubCell"/>
</dbReference>
<evidence type="ECO:0000256" key="3">
    <source>
        <dbReference type="ARBA" id="ARBA00022692"/>
    </source>
</evidence>
<sequence>MKKYMTKDSIKSYLLILIGITMVACGVHFFHSPFHLAVGGAYGIGIVFSEFTGLQPGDIMLIVNGVLFVLAFLLIGASFGIKTILASLGTSGIVKVLEFIAPNPQSLSGDIMLDLICGVILSAIGIGIVFNQGASTGGTDILGKIVNKFTGIDIGKAVLYCDFLITLGATLAYGPKTGLYSLFGVVINGLIIDYVIDGMNIAKEVTIVADDPTPIVHFIHNELIKTCTLYDAHGAYSGKPKQVIVTILDRRSYVQLKDFLKSSDQKIFTWIKNSSEVHGEGFRPIE</sequence>
<dbReference type="AlphaFoldDB" id="A0A2U1DNH6"/>
<dbReference type="PIRSF" id="PIRSF006483">
    <property type="entry name" value="Membrane_protein_YitT"/>
    <property type="match status" value="1"/>
</dbReference>
<dbReference type="InterPro" id="IPR003740">
    <property type="entry name" value="YitT"/>
</dbReference>
<feature type="transmembrane region" description="Helical" evidence="6">
    <location>
        <begin position="12"/>
        <end position="30"/>
    </location>
</feature>
<dbReference type="EMBL" id="QEKV01000011">
    <property type="protein sequence ID" value="PVY89099.1"/>
    <property type="molecule type" value="Genomic_DNA"/>
</dbReference>
<dbReference type="InterPro" id="IPR051461">
    <property type="entry name" value="UPF0750_membrane"/>
</dbReference>
<dbReference type="PROSITE" id="PS51257">
    <property type="entry name" value="PROKAR_LIPOPROTEIN"/>
    <property type="match status" value="1"/>
</dbReference>
<keyword evidence="4 6" id="KW-1133">Transmembrane helix</keyword>
<dbReference type="Gene3D" id="3.30.70.120">
    <property type="match status" value="1"/>
</dbReference>
<feature type="transmembrane region" description="Helical" evidence="6">
    <location>
        <begin position="36"/>
        <end position="54"/>
    </location>
</feature>
<keyword evidence="2" id="KW-1003">Cell membrane</keyword>
<dbReference type="PANTHER" id="PTHR33545">
    <property type="entry name" value="UPF0750 MEMBRANE PROTEIN YITT-RELATED"/>
    <property type="match status" value="1"/>
</dbReference>
<dbReference type="InterPro" id="IPR019264">
    <property type="entry name" value="DUF2179"/>
</dbReference>
<feature type="transmembrane region" description="Helical" evidence="6">
    <location>
        <begin position="151"/>
        <end position="173"/>
    </location>
</feature>
<keyword evidence="5 6" id="KW-0472">Membrane</keyword>